<evidence type="ECO:0000313" key="2">
    <source>
        <dbReference type="EMBL" id="KCZ79835.1"/>
    </source>
</evidence>
<dbReference type="EMBL" id="KK365226">
    <property type="protein sequence ID" value="KCZ79835.1"/>
    <property type="molecule type" value="Genomic_DNA"/>
</dbReference>
<dbReference type="VEuPathDB" id="MicrosporidiaDB:H312_02777"/>
<dbReference type="OrthoDB" id="10320650at2759"/>
<dbReference type="Proteomes" id="UP000030655">
    <property type="component" value="Unassembled WGS sequence"/>
</dbReference>
<keyword evidence="3" id="KW-1185">Reference proteome</keyword>
<dbReference type="HOGENOM" id="CLU_1337210_0_0_1"/>
<sequence length="206" mass="24520">MVEKYVQFKNTIKNIFQDIILSIKYKPFYRSIMPKIRFVDGFIISLMIMILYLPLRIIIMCLNAKSLSILADKIFWVCQISYFIILILIFLISSFAIRYFFKLEKESFAKWFYLTNLIFIDCFLYMAFSYKNLDGNKTYGLLRWVVLTVSFISPQLKIQSNYKPGATKTKKEAISIFIIAFAITSINYLILYFYESMFKKILSFFK</sequence>
<feature type="transmembrane region" description="Helical" evidence="1">
    <location>
        <begin position="111"/>
        <end position="128"/>
    </location>
</feature>
<name>A0A059EY33_9MICR</name>
<keyword evidence="1" id="KW-0472">Membrane</keyword>
<feature type="transmembrane region" description="Helical" evidence="1">
    <location>
        <begin position="173"/>
        <end position="194"/>
    </location>
</feature>
<reference evidence="3" key="1">
    <citation type="submission" date="2013-02" db="EMBL/GenBank/DDBJ databases">
        <authorList>
            <consortium name="The Broad Institute Genome Sequencing Platform"/>
            <person name="Cuomo C."/>
            <person name="Becnel J."/>
            <person name="Sanscrainte N."/>
            <person name="Walker B."/>
            <person name="Young S.K."/>
            <person name="Zeng Q."/>
            <person name="Gargeya S."/>
            <person name="Fitzgerald M."/>
            <person name="Haas B."/>
            <person name="Abouelleil A."/>
            <person name="Alvarado L."/>
            <person name="Arachchi H.M."/>
            <person name="Berlin A.M."/>
            <person name="Chapman S.B."/>
            <person name="Dewar J."/>
            <person name="Goldberg J."/>
            <person name="Griggs A."/>
            <person name="Gujja S."/>
            <person name="Hansen M."/>
            <person name="Howarth C."/>
            <person name="Imamovic A."/>
            <person name="Larimer J."/>
            <person name="McCowan C."/>
            <person name="Murphy C."/>
            <person name="Neiman D."/>
            <person name="Pearson M."/>
            <person name="Priest M."/>
            <person name="Roberts A."/>
            <person name="Saif S."/>
            <person name="Shea T."/>
            <person name="Sisk P."/>
            <person name="Sykes S."/>
            <person name="Wortman J."/>
            <person name="Nusbaum C."/>
            <person name="Birren B."/>
        </authorList>
    </citation>
    <scope>NUCLEOTIDE SEQUENCE [LARGE SCALE GENOMIC DNA]</scope>
    <source>
        <strain evidence="3">PRA339</strain>
    </source>
</reference>
<keyword evidence="1" id="KW-1133">Transmembrane helix</keyword>
<gene>
    <name evidence="2" type="ORF">H312_02777</name>
</gene>
<reference evidence="2 3" key="2">
    <citation type="submission" date="2014-03" db="EMBL/GenBank/DDBJ databases">
        <title>The Genome Sequence of Anncaliia algerae insect isolate PRA339.</title>
        <authorList>
            <consortium name="The Broad Institute Genome Sequencing Platform"/>
            <consortium name="The Broad Institute Genome Sequencing Center for Infectious Disease"/>
            <person name="Cuomo C."/>
            <person name="Becnel J."/>
            <person name="Sanscrainte N."/>
            <person name="Walker B."/>
            <person name="Young S.K."/>
            <person name="Zeng Q."/>
            <person name="Gargeya S."/>
            <person name="Fitzgerald M."/>
            <person name="Haas B."/>
            <person name="Abouelleil A."/>
            <person name="Alvarado L."/>
            <person name="Arachchi H.M."/>
            <person name="Berlin A.M."/>
            <person name="Chapman S.B."/>
            <person name="Dewar J."/>
            <person name="Goldberg J."/>
            <person name="Griggs A."/>
            <person name="Gujja S."/>
            <person name="Hansen M."/>
            <person name="Howarth C."/>
            <person name="Imamovic A."/>
            <person name="Larimer J."/>
            <person name="McCowan C."/>
            <person name="Murphy C."/>
            <person name="Neiman D."/>
            <person name="Pearson M."/>
            <person name="Priest M."/>
            <person name="Roberts A."/>
            <person name="Saif S."/>
            <person name="Shea T."/>
            <person name="Sisk P."/>
            <person name="Sykes S."/>
            <person name="Wortman J."/>
            <person name="Nusbaum C."/>
            <person name="Birren B."/>
        </authorList>
    </citation>
    <scope>NUCLEOTIDE SEQUENCE [LARGE SCALE GENOMIC DNA]</scope>
    <source>
        <strain evidence="2 3">PRA339</strain>
    </source>
</reference>
<accession>A0A059EY33</accession>
<keyword evidence="1" id="KW-0812">Transmembrane</keyword>
<dbReference type="AlphaFoldDB" id="A0A059EY33"/>
<feature type="transmembrane region" description="Helical" evidence="1">
    <location>
        <begin position="42"/>
        <end position="62"/>
    </location>
</feature>
<evidence type="ECO:0000313" key="3">
    <source>
        <dbReference type="Proteomes" id="UP000030655"/>
    </source>
</evidence>
<feature type="transmembrane region" description="Helical" evidence="1">
    <location>
        <begin position="74"/>
        <end position="99"/>
    </location>
</feature>
<protein>
    <submittedName>
        <fullName evidence="2">Uncharacterized protein</fullName>
    </submittedName>
</protein>
<evidence type="ECO:0000256" key="1">
    <source>
        <dbReference type="SAM" id="Phobius"/>
    </source>
</evidence>
<proteinExistence type="predicted"/>
<organism evidence="2 3">
    <name type="scientific">Anncaliia algerae PRA339</name>
    <dbReference type="NCBI Taxonomy" id="1288291"/>
    <lineage>
        <taxon>Eukaryota</taxon>
        <taxon>Fungi</taxon>
        <taxon>Fungi incertae sedis</taxon>
        <taxon>Microsporidia</taxon>
        <taxon>Tubulinosematoidea</taxon>
        <taxon>Tubulinosematidae</taxon>
        <taxon>Anncaliia</taxon>
    </lineage>
</organism>